<evidence type="ECO:0000313" key="3">
    <source>
        <dbReference type="Proteomes" id="UP000627292"/>
    </source>
</evidence>
<dbReference type="PANTHER" id="PTHR37292:SF2">
    <property type="entry name" value="DUF262 DOMAIN-CONTAINING PROTEIN"/>
    <property type="match status" value="1"/>
</dbReference>
<evidence type="ECO:0000259" key="1">
    <source>
        <dbReference type="Pfam" id="PF03235"/>
    </source>
</evidence>
<dbReference type="Pfam" id="PF03235">
    <property type="entry name" value="GmrSD_N"/>
    <property type="match status" value="1"/>
</dbReference>
<name>A0A917IZ00_9BACT</name>
<reference evidence="2" key="2">
    <citation type="submission" date="2020-09" db="EMBL/GenBank/DDBJ databases">
        <authorList>
            <person name="Sun Q."/>
            <person name="Zhou Y."/>
        </authorList>
    </citation>
    <scope>NUCLEOTIDE SEQUENCE</scope>
    <source>
        <strain evidence="2">CGMCC 1.15290</strain>
    </source>
</reference>
<sequence length="704" mass="82078">MLLNPDLENKAACQNSFDTFFSIKDIAFWQLNNHTSNVELPTLQRTFVWRPNQIEELWDSLLRGFPIGSFLLSQTGKSLYLLDGQQRATAIALGFYNPWTSNQNERFWSLRNVPSLWIDLAPQVKTLNQRFVPRLITRSHPWGYQRKDNKSALTVSEKRKALFLLRKHESNSEGGYTKFDLKNVFPYDCDISVPLSFLLEAVVSNDHSWKEHLFLKCENLLPTKIIKSKDSDEDYLVKLQRALDSSDVDVFFNGIKRLVDFKVPAIVIESKVLQNDSDENESGENPTLFVRLNSSGTHIGGEELIYSIYKSIFPDSKRLIEHIGRTFILSSLVVSIVSRIAYSEITNGDYPAAMSVNEFRSRIAKTSLKGKMQNLIGEEIENSPIKLLFDKAFDILQGGAVGVNVPPILIRNIVNGNPDLLLILLWWLKSNPEKPSKDEQRAMIGGIMAIGWFCKDVKKYVRQVWPHINEEKFWTKELFSRKNMANAPFMPYLVDPGMLFSFLRNEVTEKKVEWHNLLPEEEDELYHTYINLSYYKDLSSDAIRDRINDMWSNFISKLIWNRSLLIFAQRDYIREQFEDYDRFESLEDTNVPWDWDHIYPSEWVYGKQNVDPNIRHWNNTIGNLRALALEQNRSEGNGKSPKERLEDAHKDSFICSNDWEYWKDITARVYRDDREMVTSYLNAVVTRIYNIYSEWYTTFNMGGN</sequence>
<dbReference type="InterPro" id="IPR004919">
    <property type="entry name" value="GmrSD_N"/>
</dbReference>
<dbReference type="Proteomes" id="UP000627292">
    <property type="component" value="Unassembled WGS sequence"/>
</dbReference>
<protein>
    <recommendedName>
        <fullName evidence="1">GmrSD restriction endonucleases N-terminal domain-containing protein</fullName>
    </recommendedName>
</protein>
<feature type="domain" description="GmrSD restriction endonucleases N-terminal" evidence="1">
    <location>
        <begin position="31"/>
        <end position="308"/>
    </location>
</feature>
<evidence type="ECO:0000313" key="2">
    <source>
        <dbReference type="EMBL" id="GGH72334.1"/>
    </source>
</evidence>
<reference evidence="2" key="1">
    <citation type="journal article" date="2014" name="Int. J. Syst. Evol. Microbiol.">
        <title>Complete genome sequence of Corynebacterium casei LMG S-19264T (=DSM 44701T), isolated from a smear-ripened cheese.</title>
        <authorList>
            <consortium name="US DOE Joint Genome Institute (JGI-PGF)"/>
            <person name="Walter F."/>
            <person name="Albersmeier A."/>
            <person name="Kalinowski J."/>
            <person name="Ruckert C."/>
        </authorList>
    </citation>
    <scope>NUCLEOTIDE SEQUENCE</scope>
    <source>
        <strain evidence="2">CGMCC 1.15290</strain>
    </source>
</reference>
<proteinExistence type="predicted"/>
<dbReference type="AlphaFoldDB" id="A0A917IZ00"/>
<dbReference type="RefSeq" id="WP_188954138.1">
    <property type="nucleotide sequence ID" value="NZ_BMIB01000003.1"/>
</dbReference>
<organism evidence="2 3">
    <name type="scientific">Filimonas zeae</name>
    <dbReference type="NCBI Taxonomy" id="1737353"/>
    <lineage>
        <taxon>Bacteria</taxon>
        <taxon>Pseudomonadati</taxon>
        <taxon>Bacteroidota</taxon>
        <taxon>Chitinophagia</taxon>
        <taxon>Chitinophagales</taxon>
        <taxon>Chitinophagaceae</taxon>
        <taxon>Filimonas</taxon>
    </lineage>
</organism>
<accession>A0A917IZ00</accession>
<dbReference type="PANTHER" id="PTHR37292">
    <property type="entry name" value="VNG6097C"/>
    <property type="match status" value="1"/>
</dbReference>
<gene>
    <name evidence="2" type="ORF">GCM10011379_32640</name>
</gene>
<keyword evidence="3" id="KW-1185">Reference proteome</keyword>
<dbReference type="EMBL" id="BMIB01000003">
    <property type="protein sequence ID" value="GGH72334.1"/>
    <property type="molecule type" value="Genomic_DNA"/>
</dbReference>
<comment type="caution">
    <text evidence="2">The sequence shown here is derived from an EMBL/GenBank/DDBJ whole genome shotgun (WGS) entry which is preliminary data.</text>
</comment>